<organism evidence="3 4">
    <name type="scientific">Plectus sambesii</name>
    <dbReference type="NCBI Taxonomy" id="2011161"/>
    <lineage>
        <taxon>Eukaryota</taxon>
        <taxon>Metazoa</taxon>
        <taxon>Ecdysozoa</taxon>
        <taxon>Nematoda</taxon>
        <taxon>Chromadorea</taxon>
        <taxon>Plectida</taxon>
        <taxon>Plectina</taxon>
        <taxon>Plectoidea</taxon>
        <taxon>Plectidae</taxon>
        <taxon>Plectus</taxon>
    </lineage>
</organism>
<proteinExistence type="predicted"/>
<sequence>MRSVRLLPIIALVSLGALGIVSAAVAQRAAVCNLNTMHECDCSDDDYGNKEQQRASTPPRCSDLIPYHQSIDSLLVEFFVCPFDVDEVALRKKMANWIIEECNSVLDCRGLNSTSLGPDNIVIVRFNCSKNSGSYVNFVATIAPKLRELRVDLLLHPHILGSVVQARQHLLPLLLGSDLQTVLVQPIYSTAMPPYRPRWWQSPGFIVAGIIGCYIMIVWIVACVKLCNLRKTRSKKRQYMLTRSTDERDITIGNEDDCAQTTVIHALPPGSVKAVEVRLQGQSGETVSLYENV</sequence>
<evidence type="ECO:0000256" key="1">
    <source>
        <dbReference type="SAM" id="Phobius"/>
    </source>
</evidence>
<keyword evidence="2" id="KW-0732">Signal</keyword>
<feature type="signal peptide" evidence="2">
    <location>
        <begin position="1"/>
        <end position="23"/>
    </location>
</feature>
<dbReference type="Proteomes" id="UP000887566">
    <property type="component" value="Unplaced"/>
</dbReference>
<keyword evidence="1" id="KW-0812">Transmembrane</keyword>
<evidence type="ECO:0000313" key="3">
    <source>
        <dbReference type="Proteomes" id="UP000887566"/>
    </source>
</evidence>
<keyword evidence="1" id="KW-1133">Transmembrane helix</keyword>
<accession>A0A914V5N9</accession>
<reference evidence="4" key="1">
    <citation type="submission" date="2022-11" db="UniProtKB">
        <authorList>
            <consortium name="WormBaseParasite"/>
        </authorList>
    </citation>
    <scope>IDENTIFICATION</scope>
</reference>
<keyword evidence="3" id="KW-1185">Reference proteome</keyword>
<protein>
    <submittedName>
        <fullName evidence="4">Membrane-associated protein</fullName>
    </submittedName>
</protein>
<feature type="transmembrane region" description="Helical" evidence="1">
    <location>
        <begin position="205"/>
        <end position="227"/>
    </location>
</feature>
<feature type="chain" id="PRO_5037954176" evidence="2">
    <location>
        <begin position="24"/>
        <end position="293"/>
    </location>
</feature>
<keyword evidence="1" id="KW-0472">Membrane</keyword>
<evidence type="ECO:0000256" key="2">
    <source>
        <dbReference type="SAM" id="SignalP"/>
    </source>
</evidence>
<name>A0A914V5N9_9BILA</name>
<dbReference type="AlphaFoldDB" id="A0A914V5N9"/>
<dbReference type="WBParaSite" id="PSAMB.scaffold1545size30218.g13728.t1">
    <property type="protein sequence ID" value="PSAMB.scaffold1545size30218.g13728.t1"/>
    <property type="gene ID" value="PSAMB.scaffold1545size30218.g13728"/>
</dbReference>
<evidence type="ECO:0000313" key="4">
    <source>
        <dbReference type="WBParaSite" id="PSAMB.scaffold1545size30218.g13728.t1"/>
    </source>
</evidence>